<keyword evidence="2" id="KW-1185">Reference proteome</keyword>
<dbReference type="PANTHER" id="PTHR38471">
    <property type="entry name" value="FOUR HELIX BUNDLE PROTEIN"/>
    <property type="match status" value="1"/>
</dbReference>
<gene>
    <name evidence="1" type="ORF">cpu_19320</name>
</gene>
<sequence length="118" mass="13667">MGEKIKSYKDLEVYQKAHQIAIEVYKATQDFPASERYEITSQIRRAAISIPANIAEGYGRKKSAEEFKHYLRISLGSTNELQVLMEIAKGLGYEIPEELMERIDVLGKQIYRLIEKWV</sequence>
<accession>A0A1L8CWX6</accession>
<comment type="caution">
    <text evidence="1">The sequence shown here is derived from an EMBL/GenBank/DDBJ whole genome shotgun (WGS) entry which is preliminary data.</text>
</comment>
<dbReference type="PANTHER" id="PTHR38471:SF2">
    <property type="entry name" value="FOUR HELIX BUNDLE PROTEIN"/>
    <property type="match status" value="1"/>
</dbReference>
<protein>
    <submittedName>
        <fullName evidence="1">Four helix bundle protein</fullName>
    </submittedName>
</protein>
<evidence type="ECO:0000313" key="1">
    <source>
        <dbReference type="EMBL" id="GAV23422.1"/>
    </source>
</evidence>
<dbReference type="InterPro" id="IPR036583">
    <property type="entry name" value="23S_rRNA_IVS_sf"/>
</dbReference>
<dbReference type="InterPro" id="IPR012657">
    <property type="entry name" value="23S_rRNA-intervening_sequence"/>
</dbReference>
<evidence type="ECO:0000313" key="2">
    <source>
        <dbReference type="Proteomes" id="UP000187485"/>
    </source>
</evidence>
<proteinExistence type="predicted"/>
<reference evidence="2" key="1">
    <citation type="submission" date="2016-12" db="EMBL/GenBank/DDBJ databases">
        <title>Draft Genome Sequences od Carboxydothermus pertinax and islandicus, Hydrogenogenic Carboxydotrophic Bacteria.</title>
        <authorList>
            <person name="Fukuyama Y."/>
            <person name="Ohmae K."/>
            <person name="Yoneda Y."/>
            <person name="Yoshida T."/>
            <person name="Sako Y."/>
        </authorList>
    </citation>
    <scope>NUCLEOTIDE SEQUENCE [LARGE SCALE GENOMIC DNA]</scope>
    <source>
        <strain evidence="2">Ug1</strain>
    </source>
</reference>
<dbReference type="Pfam" id="PF05635">
    <property type="entry name" value="23S_rRNA_IVP"/>
    <property type="match status" value="1"/>
</dbReference>
<dbReference type="AlphaFoldDB" id="A0A1L8CWX6"/>
<dbReference type="NCBIfam" id="TIGR02436">
    <property type="entry name" value="four helix bundle protein"/>
    <property type="match status" value="1"/>
</dbReference>
<dbReference type="STRING" id="870242.cpu_19320"/>
<dbReference type="CDD" id="cd16377">
    <property type="entry name" value="23S_rRNA_IVP_like"/>
    <property type="match status" value="1"/>
</dbReference>
<dbReference type="Proteomes" id="UP000187485">
    <property type="component" value="Unassembled WGS sequence"/>
</dbReference>
<dbReference type="EMBL" id="BDJK01000052">
    <property type="protein sequence ID" value="GAV23422.1"/>
    <property type="molecule type" value="Genomic_DNA"/>
</dbReference>
<organism evidence="1 2">
    <name type="scientific">Carboxydothermus pertinax</name>
    <dbReference type="NCBI Taxonomy" id="870242"/>
    <lineage>
        <taxon>Bacteria</taxon>
        <taxon>Bacillati</taxon>
        <taxon>Bacillota</taxon>
        <taxon>Clostridia</taxon>
        <taxon>Thermoanaerobacterales</taxon>
        <taxon>Thermoanaerobacteraceae</taxon>
        <taxon>Carboxydothermus</taxon>
    </lineage>
</organism>
<dbReference type="SUPFAM" id="SSF158446">
    <property type="entry name" value="IVS-encoded protein-like"/>
    <property type="match status" value="1"/>
</dbReference>
<dbReference type="Gene3D" id="1.20.1440.60">
    <property type="entry name" value="23S rRNA-intervening sequence"/>
    <property type="match status" value="1"/>
</dbReference>
<name>A0A1L8CWX6_9THEO</name>